<dbReference type="Gene3D" id="3.10.350.10">
    <property type="entry name" value="LysM domain"/>
    <property type="match status" value="1"/>
</dbReference>
<dbReference type="EMBL" id="CP103300">
    <property type="protein sequence ID" value="UYM16119.1"/>
    <property type="molecule type" value="Genomic_DNA"/>
</dbReference>
<accession>A0ABY6GUQ1</accession>
<reference evidence="4" key="1">
    <citation type="submission" date="2022-10" db="EMBL/GenBank/DDBJ databases">
        <title>Completed Genome Sequence of two octocoral isolated bacterium, Endozoicomonas euniceicola EF212T and Endozoicomonas gorgoniicola PS125T.</title>
        <authorList>
            <person name="Chiou Y.-J."/>
            <person name="Chen Y.-H."/>
        </authorList>
    </citation>
    <scope>NUCLEOTIDE SEQUENCE</scope>
    <source>
        <strain evidence="4">EF212</strain>
    </source>
</reference>
<dbReference type="Pfam" id="PF01551">
    <property type="entry name" value="Peptidase_M23"/>
    <property type="match status" value="1"/>
</dbReference>
<dbReference type="PANTHER" id="PTHR21666:SF263">
    <property type="entry name" value="MUREIN HYDROLASE ACTIVATOR NLPD"/>
    <property type="match status" value="1"/>
</dbReference>
<dbReference type="PROSITE" id="PS51257">
    <property type="entry name" value="PROKAR_LIPOPROTEIN"/>
    <property type="match status" value="1"/>
</dbReference>
<keyword evidence="5" id="KW-1185">Reference proteome</keyword>
<dbReference type="Proteomes" id="UP001163255">
    <property type="component" value="Chromosome"/>
</dbReference>
<dbReference type="Pfam" id="PF01476">
    <property type="entry name" value="LysM"/>
    <property type="match status" value="1"/>
</dbReference>
<proteinExistence type="inferred from homology"/>
<organism evidence="4 5">
    <name type="scientific">Endozoicomonas euniceicola</name>
    <dbReference type="NCBI Taxonomy" id="1234143"/>
    <lineage>
        <taxon>Bacteria</taxon>
        <taxon>Pseudomonadati</taxon>
        <taxon>Pseudomonadota</taxon>
        <taxon>Gammaproteobacteria</taxon>
        <taxon>Oceanospirillales</taxon>
        <taxon>Endozoicomonadaceae</taxon>
        <taxon>Endozoicomonas</taxon>
    </lineage>
</organism>
<dbReference type="SMART" id="SM00257">
    <property type="entry name" value="LysM"/>
    <property type="match status" value="1"/>
</dbReference>
<dbReference type="SUPFAM" id="SSF51261">
    <property type="entry name" value="Duplicated hybrid motif"/>
    <property type="match status" value="1"/>
</dbReference>
<dbReference type="CDD" id="cd12797">
    <property type="entry name" value="M23_peptidase"/>
    <property type="match status" value="1"/>
</dbReference>
<dbReference type="CDD" id="cd00118">
    <property type="entry name" value="LysM"/>
    <property type="match status" value="1"/>
</dbReference>
<name>A0ABY6GUQ1_9GAMM</name>
<dbReference type="InterPro" id="IPR018392">
    <property type="entry name" value="LysM"/>
</dbReference>
<evidence type="ECO:0000256" key="2">
    <source>
        <dbReference type="SAM" id="MobiDB-lite"/>
    </source>
</evidence>
<comment type="similarity">
    <text evidence="1">Belongs to the E.coli NlpD/Haemophilus LppB family.</text>
</comment>
<evidence type="ECO:0000259" key="3">
    <source>
        <dbReference type="PROSITE" id="PS51782"/>
    </source>
</evidence>
<dbReference type="PROSITE" id="PS51782">
    <property type="entry name" value="LYSM"/>
    <property type="match status" value="1"/>
</dbReference>
<sequence>MVLFAKHPLIKLSVCSKISLIVLAFIGLTACSHDPSSVVVKELRSPPRVTSGTHIVRPEDTLYSIAWLYGRDFRELADNNGIRSPYIIHPGQHIALEQQKRTTTPPPPRQPVASPKKQVVKKPPLKKKPVVRSNPRTVAWRWPSKGNVIQGFSLSGPVNKGIDINGNLGEPVMAAAAGEVVYAGSDLAGYGRLIIMKHNNSYLSAYAHNRELLVGEGDSVKAGQKIAEIGSTGTTEPKLHFEIRRNGNPVDPMRFLPKR</sequence>
<dbReference type="RefSeq" id="WP_262598423.1">
    <property type="nucleotide sequence ID" value="NZ_CP103300.1"/>
</dbReference>
<dbReference type="PANTHER" id="PTHR21666">
    <property type="entry name" value="PEPTIDASE-RELATED"/>
    <property type="match status" value="1"/>
</dbReference>
<dbReference type="Gene3D" id="2.70.70.10">
    <property type="entry name" value="Glucose Permease (Domain IIA)"/>
    <property type="match status" value="1"/>
</dbReference>
<evidence type="ECO:0000313" key="4">
    <source>
        <dbReference type="EMBL" id="UYM16119.1"/>
    </source>
</evidence>
<feature type="compositionally biased region" description="Basic residues" evidence="2">
    <location>
        <begin position="118"/>
        <end position="130"/>
    </location>
</feature>
<gene>
    <name evidence="4" type="ORF">NX720_25520</name>
</gene>
<evidence type="ECO:0000256" key="1">
    <source>
        <dbReference type="ARBA" id="ARBA00038420"/>
    </source>
</evidence>
<protein>
    <submittedName>
        <fullName evidence="4">Peptidoglycan DD-metalloendopeptidase family protein</fullName>
    </submittedName>
</protein>
<dbReference type="InterPro" id="IPR036779">
    <property type="entry name" value="LysM_dom_sf"/>
</dbReference>
<dbReference type="InterPro" id="IPR050570">
    <property type="entry name" value="Cell_wall_metabolism_enzyme"/>
</dbReference>
<dbReference type="InterPro" id="IPR011055">
    <property type="entry name" value="Dup_hybrid_motif"/>
</dbReference>
<dbReference type="InterPro" id="IPR016047">
    <property type="entry name" value="M23ase_b-sheet_dom"/>
</dbReference>
<feature type="region of interest" description="Disordered" evidence="2">
    <location>
        <begin position="100"/>
        <end position="133"/>
    </location>
</feature>
<feature type="domain" description="LysM" evidence="3">
    <location>
        <begin position="52"/>
        <end position="96"/>
    </location>
</feature>
<evidence type="ECO:0000313" key="5">
    <source>
        <dbReference type="Proteomes" id="UP001163255"/>
    </source>
</evidence>